<name>A0A816SE70_BRANA</name>
<proteinExistence type="predicted"/>
<gene>
    <name evidence="1" type="ORF">DARMORV10_A06P27480.1</name>
</gene>
<dbReference type="EMBL" id="HG994360">
    <property type="protein sequence ID" value="CAF2087078.1"/>
    <property type="molecule type" value="Genomic_DNA"/>
</dbReference>
<reference evidence="1" key="1">
    <citation type="submission" date="2021-01" db="EMBL/GenBank/DDBJ databases">
        <authorList>
            <consortium name="Genoscope - CEA"/>
            <person name="William W."/>
        </authorList>
    </citation>
    <scope>NUCLEOTIDE SEQUENCE</scope>
</reference>
<protein>
    <submittedName>
        <fullName evidence="1">(rape) hypothetical protein</fullName>
    </submittedName>
</protein>
<sequence length="160" mass="18197">MGLEKTLASVYRVHLAQSRDVMLNLRTLFFQPSQVSRVCSNSNFVTGAIQFQGPSSLFISDKSMTGILSVSVEIHLVSSESFVELELLLLVPPSSNLCWLFTQRRFQLFHARGSNLFRGASDDFPRFSGCRIMRMETREGFLARLLNQLLYAHRSPKSLY</sequence>
<dbReference type="AlphaFoldDB" id="A0A816SE70"/>
<dbReference type="Proteomes" id="UP001295469">
    <property type="component" value="Chromosome A06"/>
</dbReference>
<evidence type="ECO:0000313" key="1">
    <source>
        <dbReference type="EMBL" id="CAF2087078.1"/>
    </source>
</evidence>
<organism evidence="1">
    <name type="scientific">Brassica napus</name>
    <name type="common">Rape</name>
    <dbReference type="NCBI Taxonomy" id="3708"/>
    <lineage>
        <taxon>Eukaryota</taxon>
        <taxon>Viridiplantae</taxon>
        <taxon>Streptophyta</taxon>
        <taxon>Embryophyta</taxon>
        <taxon>Tracheophyta</taxon>
        <taxon>Spermatophyta</taxon>
        <taxon>Magnoliopsida</taxon>
        <taxon>eudicotyledons</taxon>
        <taxon>Gunneridae</taxon>
        <taxon>Pentapetalae</taxon>
        <taxon>rosids</taxon>
        <taxon>malvids</taxon>
        <taxon>Brassicales</taxon>
        <taxon>Brassicaceae</taxon>
        <taxon>Brassiceae</taxon>
        <taxon>Brassica</taxon>
    </lineage>
</organism>
<accession>A0A816SE70</accession>